<organism evidence="1 2">
    <name type="scientific">Setaria viridis</name>
    <name type="common">Green bristlegrass</name>
    <name type="synonym">Setaria italica subsp. viridis</name>
    <dbReference type="NCBI Taxonomy" id="4556"/>
    <lineage>
        <taxon>Eukaryota</taxon>
        <taxon>Viridiplantae</taxon>
        <taxon>Streptophyta</taxon>
        <taxon>Embryophyta</taxon>
        <taxon>Tracheophyta</taxon>
        <taxon>Spermatophyta</taxon>
        <taxon>Magnoliopsida</taxon>
        <taxon>Liliopsida</taxon>
        <taxon>Poales</taxon>
        <taxon>Poaceae</taxon>
        <taxon>PACMAD clade</taxon>
        <taxon>Panicoideae</taxon>
        <taxon>Panicodae</taxon>
        <taxon>Paniceae</taxon>
        <taxon>Cenchrinae</taxon>
        <taxon>Setaria</taxon>
    </lineage>
</organism>
<proteinExistence type="predicted"/>
<accession>A0A4U6UB93</accession>
<name>A0A4U6UB93_SETVI</name>
<dbReference type="Gramene" id="TKW11684">
    <property type="protein sequence ID" value="TKW11684"/>
    <property type="gene ID" value="SEVIR_6G249000v2"/>
</dbReference>
<dbReference type="AlphaFoldDB" id="A0A4U6UB93"/>
<keyword evidence="2" id="KW-1185">Reference proteome</keyword>
<protein>
    <submittedName>
        <fullName evidence="1">Uncharacterized protein</fullName>
    </submittedName>
</protein>
<dbReference type="Proteomes" id="UP000298652">
    <property type="component" value="Chromosome 6"/>
</dbReference>
<evidence type="ECO:0000313" key="2">
    <source>
        <dbReference type="Proteomes" id="UP000298652"/>
    </source>
</evidence>
<reference evidence="1" key="1">
    <citation type="submission" date="2019-03" db="EMBL/GenBank/DDBJ databases">
        <title>WGS assembly of Setaria viridis.</title>
        <authorList>
            <person name="Huang P."/>
            <person name="Jenkins J."/>
            <person name="Grimwood J."/>
            <person name="Barry K."/>
            <person name="Healey A."/>
            <person name="Mamidi S."/>
            <person name="Sreedasyam A."/>
            <person name="Shu S."/>
            <person name="Feldman M."/>
            <person name="Wu J."/>
            <person name="Yu Y."/>
            <person name="Chen C."/>
            <person name="Johnson J."/>
            <person name="Rokhsar D."/>
            <person name="Baxter I."/>
            <person name="Schmutz J."/>
            <person name="Brutnell T."/>
            <person name="Kellogg E."/>
        </authorList>
    </citation>
    <scope>NUCLEOTIDE SEQUENCE [LARGE SCALE GENOMIC DNA]</scope>
</reference>
<sequence>MHEKLVSACCGWSRQATGVGHLVGTLAFVAMTLFRWGSSLPSGACACLRIGCLHAQDCKAAVPTGSRLLGCIWCSLSKVDCPNKSSSAAMGLCVLRFVIFYEYVS</sequence>
<evidence type="ECO:0000313" key="1">
    <source>
        <dbReference type="EMBL" id="TKW11684.1"/>
    </source>
</evidence>
<dbReference type="EMBL" id="CM016557">
    <property type="protein sequence ID" value="TKW11684.1"/>
    <property type="molecule type" value="Genomic_DNA"/>
</dbReference>
<gene>
    <name evidence="1" type="ORF">SEVIR_6G249000v2</name>
</gene>